<evidence type="ECO:0000256" key="1">
    <source>
        <dbReference type="SAM" id="Coils"/>
    </source>
</evidence>
<name>A0AA36GNX9_CYLNA</name>
<evidence type="ECO:0000256" key="2">
    <source>
        <dbReference type="SAM" id="MobiDB-lite"/>
    </source>
</evidence>
<proteinExistence type="predicted"/>
<feature type="compositionally biased region" description="Basic residues" evidence="2">
    <location>
        <begin position="15"/>
        <end position="25"/>
    </location>
</feature>
<feature type="region of interest" description="Disordered" evidence="2">
    <location>
        <begin position="1"/>
        <end position="28"/>
    </location>
</feature>
<keyword evidence="4" id="KW-1185">Reference proteome</keyword>
<feature type="compositionally biased region" description="Basic and acidic residues" evidence="2">
    <location>
        <begin position="1"/>
        <end position="14"/>
    </location>
</feature>
<organism evidence="3 4">
    <name type="scientific">Cylicocyclus nassatus</name>
    <name type="common">Nematode worm</name>
    <dbReference type="NCBI Taxonomy" id="53992"/>
    <lineage>
        <taxon>Eukaryota</taxon>
        <taxon>Metazoa</taxon>
        <taxon>Ecdysozoa</taxon>
        <taxon>Nematoda</taxon>
        <taxon>Chromadorea</taxon>
        <taxon>Rhabditida</taxon>
        <taxon>Rhabditina</taxon>
        <taxon>Rhabditomorpha</taxon>
        <taxon>Strongyloidea</taxon>
        <taxon>Strongylidae</taxon>
        <taxon>Cylicocyclus</taxon>
    </lineage>
</organism>
<feature type="compositionally biased region" description="Basic and acidic residues" evidence="2">
    <location>
        <begin position="280"/>
        <end position="296"/>
    </location>
</feature>
<feature type="coiled-coil region" evidence="1">
    <location>
        <begin position="170"/>
        <end position="204"/>
    </location>
</feature>
<dbReference type="AlphaFoldDB" id="A0AA36GNX9"/>
<keyword evidence="1" id="KW-0175">Coiled coil</keyword>
<accession>A0AA36GNX9</accession>
<dbReference type="EMBL" id="CATQJL010000112">
    <property type="protein sequence ID" value="CAJ0595651.1"/>
    <property type="molecule type" value="Genomic_DNA"/>
</dbReference>
<gene>
    <name evidence="3" type="ORF">CYNAS_LOCUS7634</name>
</gene>
<comment type="caution">
    <text evidence="3">The sequence shown here is derived from an EMBL/GenBank/DDBJ whole genome shotgun (WGS) entry which is preliminary data.</text>
</comment>
<evidence type="ECO:0000313" key="4">
    <source>
        <dbReference type="Proteomes" id="UP001176961"/>
    </source>
</evidence>
<dbReference type="Proteomes" id="UP001176961">
    <property type="component" value="Unassembled WGS sequence"/>
</dbReference>
<evidence type="ECO:0000313" key="3">
    <source>
        <dbReference type="EMBL" id="CAJ0595651.1"/>
    </source>
</evidence>
<reference evidence="3" key="1">
    <citation type="submission" date="2023-07" db="EMBL/GenBank/DDBJ databases">
        <authorList>
            <consortium name="CYATHOMIX"/>
        </authorList>
    </citation>
    <scope>NUCLEOTIDE SEQUENCE</scope>
    <source>
        <strain evidence="3">N/A</strain>
    </source>
</reference>
<protein>
    <submittedName>
        <fullName evidence="3">Uncharacterized protein</fullName>
    </submittedName>
</protein>
<sequence>MKRSSDHHPPESPHKIPKRERKTLRRNREDFEALDKEALIDKIVATTSELDEINKVINTAKRREALWRQKASEKEKEIKELIKERDKAYYSGISHGPAQRDQHIDPSLYEAFISMKDKLMAKDKIIAENQELINALSQDQQQDKMVMQFLKGRYTFVKRLREDEKTLQAIATLENNLALAQAALRALRQEKKDYKSEMAERDAKISDLCAELHHLRGMVSEESGSNKSMDAKEEAPAVVEQPAYEKPVIGLSACANDADHPEESKGIEVDLSVLHGATNDHEQKFSRSSSEERCVSVEDNGSLKITV</sequence>
<feature type="region of interest" description="Disordered" evidence="2">
    <location>
        <begin position="280"/>
        <end position="307"/>
    </location>
</feature>